<dbReference type="InterPro" id="IPR013162">
    <property type="entry name" value="CD80_C2-set"/>
</dbReference>
<evidence type="ECO:0000313" key="7">
    <source>
        <dbReference type="EMBL" id="KAL1124788.1"/>
    </source>
</evidence>
<evidence type="ECO:0000256" key="5">
    <source>
        <dbReference type="ARBA" id="ARBA00023319"/>
    </source>
</evidence>
<evidence type="ECO:0000256" key="1">
    <source>
        <dbReference type="ARBA" id="ARBA00004479"/>
    </source>
</evidence>
<reference evidence="7 8" key="1">
    <citation type="submission" date="2024-07" db="EMBL/GenBank/DDBJ databases">
        <title>Chromosome-level genome assembly of the water stick insect Ranatra chinensis (Heteroptera: Nepidae).</title>
        <authorList>
            <person name="Liu X."/>
        </authorList>
    </citation>
    <scope>NUCLEOTIDE SEQUENCE [LARGE SCALE GENOMIC DNA]</scope>
    <source>
        <strain evidence="7">Cailab_2021Rc</strain>
        <tissue evidence="7">Muscle</tissue>
    </source>
</reference>
<dbReference type="PANTHER" id="PTHR11640:SF154">
    <property type="entry name" value="IRREGULAR CHIASM C-ROUGHEST PROTEIN-LIKE PROTEIN"/>
    <property type="match status" value="1"/>
</dbReference>
<name>A0ABD0YBR9_9HEMI</name>
<evidence type="ECO:0000256" key="3">
    <source>
        <dbReference type="ARBA" id="ARBA00023157"/>
    </source>
</evidence>
<evidence type="ECO:0000259" key="6">
    <source>
        <dbReference type="PROSITE" id="PS50835"/>
    </source>
</evidence>
<organism evidence="7 8">
    <name type="scientific">Ranatra chinensis</name>
    <dbReference type="NCBI Taxonomy" id="642074"/>
    <lineage>
        <taxon>Eukaryota</taxon>
        <taxon>Metazoa</taxon>
        <taxon>Ecdysozoa</taxon>
        <taxon>Arthropoda</taxon>
        <taxon>Hexapoda</taxon>
        <taxon>Insecta</taxon>
        <taxon>Pterygota</taxon>
        <taxon>Neoptera</taxon>
        <taxon>Paraneoptera</taxon>
        <taxon>Hemiptera</taxon>
        <taxon>Heteroptera</taxon>
        <taxon>Panheteroptera</taxon>
        <taxon>Nepomorpha</taxon>
        <taxon>Nepidae</taxon>
        <taxon>Ranatrinae</taxon>
        <taxon>Ranatra</taxon>
    </lineage>
</organism>
<proteinExistence type="predicted"/>
<keyword evidence="2" id="KW-0472">Membrane</keyword>
<evidence type="ECO:0000313" key="8">
    <source>
        <dbReference type="Proteomes" id="UP001558652"/>
    </source>
</evidence>
<dbReference type="Gene3D" id="2.60.40.10">
    <property type="entry name" value="Immunoglobulins"/>
    <property type="match status" value="1"/>
</dbReference>
<keyword evidence="3" id="KW-1015">Disulfide bond</keyword>
<accession>A0ABD0YBR9</accession>
<dbReference type="GO" id="GO:0016020">
    <property type="term" value="C:membrane"/>
    <property type="evidence" value="ECO:0007669"/>
    <property type="project" value="UniProtKB-SubCell"/>
</dbReference>
<dbReference type="SUPFAM" id="SSF48726">
    <property type="entry name" value="Immunoglobulin"/>
    <property type="match status" value="1"/>
</dbReference>
<feature type="non-terminal residue" evidence="7">
    <location>
        <position position="1"/>
    </location>
</feature>
<dbReference type="Proteomes" id="UP001558652">
    <property type="component" value="Unassembled WGS sequence"/>
</dbReference>
<dbReference type="PROSITE" id="PS50835">
    <property type="entry name" value="IG_LIKE"/>
    <property type="match status" value="1"/>
</dbReference>
<dbReference type="EMBL" id="JBFDAA010000010">
    <property type="protein sequence ID" value="KAL1124788.1"/>
    <property type="molecule type" value="Genomic_DNA"/>
</dbReference>
<dbReference type="Pfam" id="PF08205">
    <property type="entry name" value="C2-set_2"/>
    <property type="match status" value="1"/>
</dbReference>
<dbReference type="PANTHER" id="PTHR11640">
    <property type="entry name" value="NEPHRIN"/>
    <property type="match status" value="1"/>
</dbReference>
<comment type="subcellular location">
    <subcellularLocation>
        <location evidence="1">Membrane</location>
        <topology evidence="1">Single-pass type I membrane protein</topology>
    </subcellularLocation>
</comment>
<dbReference type="AlphaFoldDB" id="A0ABD0YBR9"/>
<keyword evidence="8" id="KW-1185">Reference proteome</keyword>
<dbReference type="InterPro" id="IPR036179">
    <property type="entry name" value="Ig-like_dom_sf"/>
</dbReference>
<protein>
    <recommendedName>
        <fullName evidence="6">Ig-like domain-containing protein</fullName>
    </recommendedName>
</protein>
<dbReference type="InterPro" id="IPR007110">
    <property type="entry name" value="Ig-like_dom"/>
</dbReference>
<dbReference type="InterPro" id="IPR013783">
    <property type="entry name" value="Ig-like_fold"/>
</dbReference>
<keyword evidence="4" id="KW-0325">Glycoprotein</keyword>
<evidence type="ECO:0000256" key="4">
    <source>
        <dbReference type="ARBA" id="ARBA00023180"/>
    </source>
</evidence>
<gene>
    <name evidence="7" type="ORF">AAG570_001409</name>
</gene>
<dbReference type="InterPro" id="IPR051275">
    <property type="entry name" value="Cell_adhesion_signaling"/>
</dbReference>
<sequence>VAPQRPRIEHRSTQVLPGNNVTARAGEKTIVKCLSRYGNPPAKLKWFLGETELSGNQSNNPEMDNPRTWVASSAVEVTLDKVQHGRSLRCVALHESYPTKAQSVDVRLDVTCEYASIYLQHQAVIKLLLDSCQVGGQTSVKTCLKPNFISMLTKKCIVILSVTSEK</sequence>
<comment type="caution">
    <text evidence="7">The sequence shown here is derived from an EMBL/GenBank/DDBJ whole genome shotgun (WGS) entry which is preliminary data.</text>
</comment>
<feature type="domain" description="Ig-like" evidence="6">
    <location>
        <begin position="6"/>
        <end position="107"/>
    </location>
</feature>
<keyword evidence="5" id="KW-0393">Immunoglobulin domain</keyword>
<evidence type="ECO:0000256" key="2">
    <source>
        <dbReference type="ARBA" id="ARBA00023136"/>
    </source>
</evidence>